<proteinExistence type="predicted"/>
<reference evidence="3" key="1">
    <citation type="submission" date="2017-06" db="EMBL/GenBank/DDBJ databases">
        <authorList>
            <person name="Varghese N."/>
            <person name="Submissions S."/>
        </authorList>
    </citation>
    <scope>NUCLEOTIDE SEQUENCE [LARGE SCALE GENOMIC DNA]</scope>
    <source>
        <strain evidence="3">CIP 108523</strain>
    </source>
</reference>
<dbReference type="PROSITE" id="PS51257">
    <property type="entry name" value="PROKAR_LIPOPROTEIN"/>
    <property type="match status" value="1"/>
</dbReference>
<keyword evidence="3" id="KW-1185">Reference proteome</keyword>
<organism evidence="2 3">
    <name type="scientific">Pseudomonas segetis</name>
    <dbReference type="NCBI Taxonomy" id="298908"/>
    <lineage>
        <taxon>Bacteria</taxon>
        <taxon>Pseudomonadati</taxon>
        <taxon>Pseudomonadota</taxon>
        <taxon>Gammaproteobacteria</taxon>
        <taxon>Pseudomonadales</taxon>
        <taxon>Pseudomonadaceae</taxon>
        <taxon>Pseudomonas</taxon>
    </lineage>
</organism>
<dbReference type="AlphaFoldDB" id="A0A239K1I4"/>
<evidence type="ECO:0000313" key="2">
    <source>
        <dbReference type="EMBL" id="SNT10904.1"/>
    </source>
</evidence>
<feature type="signal peptide" evidence="1">
    <location>
        <begin position="1"/>
        <end position="19"/>
    </location>
</feature>
<evidence type="ECO:0000256" key="1">
    <source>
        <dbReference type="SAM" id="SignalP"/>
    </source>
</evidence>
<protein>
    <submittedName>
        <fullName evidence="2">Uncharacterized protein</fullName>
    </submittedName>
</protein>
<dbReference type="EMBL" id="FZOG01000010">
    <property type="protein sequence ID" value="SNT10904.1"/>
    <property type="molecule type" value="Genomic_DNA"/>
</dbReference>
<accession>A0A239K1I4</accession>
<sequence length="136" mass="14456">MRSKLLLCAGILSSCLSQAAQVEQPEIHFEAVPEYAAKVVISRDRNAPTACDVEILISGQAPLALGLGESIELKIPAGNFNAELALSPAGYCGSINLRSQQSMLIKPGETRYFQVLVDRDSLFLSPSIAPGQAPNS</sequence>
<dbReference type="RefSeq" id="WP_089361404.1">
    <property type="nucleotide sequence ID" value="NZ_FZOG01000010.1"/>
</dbReference>
<name>A0A239K1I4_9PSED</name>
<evidence type="ECO:0000313" key="3">
    <source>
        <dbReference type="Proteomes" id="UP000242915"/>
    </source>
</evidence>
<keyword evidence="1" id="KW-0732">Signal</keyword>
<feature type="chain" id="PRO_5013212476" evidence="1">
    <location>
        <begin position="20"/>
        <end position="136"/>
    </location>
</feature>
<dbReference type="Proteomes" id="UP000242915">
    <property type="component" value="Unassembled WGS sequence"/>
</dbReference>
<gene>
    <name evidence="2" type="ORF">SAMN05216255_0100</name>
</gene>